<dbReference type="EMBL" id="ASHM01018083">
    <property type="protein sequence ID" value="PNX99728.1"/>
    <property type="molecule type" value="Genomic_DNA"/>
</dbReference>
<name>A0A2K3N9M0_TRIPR</name>
<evidence type="ECO:0000313" key="1">
    <source>
        <dbReference type="EMBL" id="PNX99728.1"/>
    </source>
</evidence>
<organism evidence="1 2">
    <name type="scientific">Trifolium pratense</name>
    <name type="common">Red clover</name>
    <dbReference type="NCBI Taxonomy" id="57577"/>
    <lineage>
        <taxon>Eukaryota</taxon>
        <taxon>Viridiplantae</taxon>
        <taxon>Streptophyta</taxon>
        <taxon>Embryophyta</taxon>
        <taxon>Tracheophyta</taxon>
        <taxon>Spermatophyta</taxon>
        <taxon>Magnoliopsida</taxon>
        <taxon>eudicotyledons</taxon>
        <taxon>Gunneridae</taxon>
        <taxon>Pentapetalae</taxon>
        <taxon>rosids</taxon>
        <taxon>fabids</taxon>
        <taxon>Fabales</taxon>
        <taxon>Fabaceae</taxon>
        <taxon>Papilionoideae</taxon>
        <taxon>50 kb inversion clade</taxon>
        <taxon>NPAAA clade</taxon>
        <taxon>Hologalegina</taxon>
        <taxon>IRL clade</taxon>
        <taxon>Trifolieae</taxon>
        <taxon>Trifolium</taxon>
    </lineage>
</organism>
<reference evidence="1 2" key="1">
    <citation type="journal article" date="2014" name="Am. J. Bot.">
        <title>Genome assembly and annotation for red clover (Trifolium pratense; Fabaceae).</title>
        <authorList>
            <person name="Istvanek J."/>
            <person name="Jaros M."/>
            <person name="Krenek A."/>
            <person name="Repkova J."/>
        </authorList>
    </citation>
    <scope>NUCLEOTIDE SEQUENCE [LARGE SCALE GENOMIC DNA]</scope>
    <source>
        <strain evidence="2">cv. Tatra</strain>
        <tissue evidence="1">Young leaves</tissue>
    </source>
</reference>
<evidence type="ECO:0000313" key="2">
    <source>
        <dbReference type="Proteomes" id="UP000236291"/>
    </source>
</evidence>
<proteinExistence type="predicted"/>
<gene>
    <name evidence="1" type="ORF">L195_g022997</name>
</gene>
<sequence length="80" mass="9220">MGKNGKGTTLSNTYRFNEDGEETTLRCLARRSVVHHHGGLAWRLLFFTESFAKWNLGKVNHLNFLREIIRVTLLLEICGM</sequence>
<comment type="caution">
    <text evidence="1">The sequence shown here is derived from an EMBL/GenBank/DDBJ whole genome shotgun (WGS) entry which is preliminary data.</text>
</comment>
<dbReference type="Proteomes" id="UP000236291">
    <property type="component" value="Unassembled WGS sequence"/>
</dbReference>
<protein>
    <submittedName>
        <fullName evidence="1">Uncharacterized protein</fullName>
    </submittedName>
</protein>
<accession>A0A2K3N9M0</accession>
<reference evidence="1 2" key="2">
    <citation type="journal article" date="2017" name="Front. Plant Sci.">
        <title>Gene Classification and Mining of Molecular Markers Useful in Red Clover (Trifolium pratense) Breeding.</title>
        <authorList>
            <person name="Istvanek J."/>
            <person name="Dluhosova J."/>
            <person name="Dluhos P."/>
            <person name="Patkova L."/>
            <person name="Nedelnik J."/>
            <person name="Repkova J."/>
        </authorList>
    </citation>
    <scope>NUCLEOTIDE SEQUENCE [LARGE SCALE GENOMIC DNA]</scope>
    <source>
        <strain evidence="2">cv. Tatra</strain>
        <tissue evidence="1">Young leaves</tissue>
    </source>
</reference>
<dbReference type="AlphaFoldDB" id="A0A2K3N9M0"/>